<dbReference type="InterPro" id="IPR052155">
    <property type="entry name" value="Biofilm_reg_signaling"/>
</dbReference>
<dbReference type="PROSITE" id="PS50887">
    <property type="entry name" value="GGDEF"/>
    <property type="match status" value="1"/>
</dbReference>
<dbReference type="SMART" id="SM00052">
    <property type="entry name" value="EAL"/>
    <property type="match status" value="1"/>
</dbReference>
<dbReference type="GO" id="GO:0000160">
    <property type="term" value="P:phosphorelay signal transduction system"/>
    <property type="evidence" value="ECO:0007669"/>
    <property type="project" value="InterPro"/>
</dbReference>
<dbReference type="SMART" id="SM00267">
    <property type="entry name" value="GGDEF"/>
    <property type="match status" value="1"/>
</dbReference>
<organism evidence="7 8">
    <name type="scientific">Aromatoleum tolulyticum</name>
    <dbReference type="NCBI Taxonomy" id="34027"/>
    <lineage>
        <taxon>Bacteria</taxon>
        <taxon>Pseudomonadati</taxon>
        <taxon>Pseudomonadota</taxon>
        <taxon>Betaproteobacteria</taxon>
        <taxon>Rhodocyclales</taxon>
        <taxon>Rhodocyclaceae</taxon>
        <taxon>Aromatoleum</taxon>
    </lineage>
</organism>
<dbReference type="Gene3D" id="3.30.450.20">
    <property type="entry name" value="PAS domain"/>
    <property type="match status" value="1"/>
</dbReference>
<evidence type="ECO:0000259" key="6">
    <source>
        <dbReference type="PROSITE" id="PS50887"/>
    </source>
</evidence>
<dbReference type="Gene3D" id="3.30.70.270">
    <property type="match status" value="1"/>
</dbReference>
<dbReference type="InterPro" id="IPR035919">
    <property type="entry name" value="EAL_sf"/>
</dbReference>
<dbReference type="InterPro" id="IPR035965">
    <property type="entry name" value="PAS-like_dom_sf"/>
</dbReference>
<name>A0A1N6ZRL8_9RHOO</name>
<reference evidence="8" key="1">
    <citation type="submission" date="2017-01" db="EMBL/GenBank/DDBJ databases">
        <authorList>
            <person name="Varghese N."/>
            <person name="Submissions S."/>
        </authorList>
    </citation>
    <scope>NUCLEOTIDE SEQUENCE [LARGE SCALE GENOMIC DNA]</scope>
    <source>
        <strain evidence="8">ATCC 51758</strain>
    </source>
</reference>
<dbReference type="SMART" id="SM00086">
    <property type="entry name" value="PAC"/>
    <property type="match status" value="1"/>
</dbReference>
<dbReference type="PANTHER" id="PTHR44757">
    <property type="entry name" value="DIGUANYLATE CYCLASE DGCP"/>
    <property type="match status" value="1"/>
</dbReference>
<dbReference type="InterPro" id="IPR000014">
    <property type="entry name" value="PAS"/>
</dbReference>
<dbReference type="SUPFAM" id="SSF52172">
    <property type="entry name" value="CheY-like"/>
    <property type="match status" value="1"/>
</dbReference>
<dbReference type="EMBL" id="FTMD01000012">
    <property type="protein sequence ID" value="SIR29510.1"/>
    <property type="molecule type" value="Genomic_DNA"/>
</dbReference>
<dbReference type="Proteomes" id="UP000186819">
    <property type="component" value="Unassembled WGS sequence"/>
</dbReference>
<dbReference type="InterPro" id="IPR029787">
    <property type="entry name" value="Nucleotide_cyclase"/>
</dbReference>
<dbReference type="SMART" id="SM00448">
    <property type="entry name" value="REC"/>
    <property type="match status" value="1"/>
</dbReference>
<evidence type="ECO:0000259" key="2">
    <source>
        <dbReference type="PROSITE" id="PS50110"/>
    </source>
</evidence>
<keyword evidence="8" id="KW-1185">Reference proteome</keyword>
<dbReference type="FunFam" id="3.20.20.450:FF:000001">
    <property type="entry name" value="Cyclic di-GMP phosphodiesterase yahA"/>
    <property type="match status" value="1"/>
</dbReference>
<dbReference type="SUPFAM" id="SSF141868">
    <property type="entry name" value="EAL domain-like"/>
    <property type="match status" value="1"/>
</dbReference>
<evidence type="ECO:0000313" key="8">
    <source>
        <dbReference type="Proteomes" id="UP000186819"/>
    </source>
</evidence>
<dbReference type="RefSeq" id="WP_076603397.1">
    <property type="nucleotide sequence ID" value="NZ_FTMD01000012.1"/>
</dbReference>
<feature type="domain" description="Response regulatory" evidence="2">
    <location>
        <begin position="580"/>
        <end position="695"/>
    </location>
</feature>
<dbReference type="Pfam" id="PF00072">
    <property type="entry name" value="Response_reg"/>
    <property type="match status" value="1"/>
</dbReference>
<dbReference type="PROSITE" id="PS50883">
    <property type="entry name" value="EAL"/>
    <property type="match status" value="1"/>
</dbReference>
<dbReference type="AlphaFoldDB" id="A0A1N6ZRL8"/>
<dbReference type="NCBIfam" id="TIGR00229">
    <property type="entry name" value="sensory_box"/>
    <property type="match status" value="1"/>
</dbReference>
<evidence type="ECO:0000259" key="5">
    <source>
        <dbReference type="PROSITE" id="PS50883"/>
    </source>
</evidence>
<dbReference type="Pfam" id="PF00563">
    <property type="entry name" value="EAL"/>
    <property type="match status" value="1"/>
</dbReference>
<sequence>MSAVTAPHPDEDLFRTLFTQWRRGIIVTGPDEVILFANPAAAQISGYAVEELIGRKPDILKSGQTPAEVYRDLRKALDADEIWRGEFVNRRKNGELYLEARTISAIRDAAGAVRYYVSISEDLHERQRYEQHVEYLSTFDQLTGLANRATFMRAVSAEIELARRAGHEVVLLNLDLDGFGAINNRFGADHSDRLLAEVGARVRDALRHVDLVARLSGDNFAVLLGKAAPGSQPESRDIADRLLATVARPFTIAGSPMELTASVGMAFYPADAGSADELIGCARSATHDAKAQGGNRSCRFDADMAERSGERRRLREELQGVVERGELVLHFQPQLSLHSGHIVGVEALVRWNHPQQGMLLPGDFIPLAEECGSIVAIDSWVLREACRQMQAWREAGLPPIRMAVNFSARQFRQRALRETVADALAAHAADPRCLEIEITEGAMMQDMTAAIRVTAQLKELGVRLSLDDFGTGYSSLAYLSRFPIDVVKIDQSFIRDIVTNPANAAIVQATVAMSQKLGKVVIAEGVETEEQLQFLRRSDCDEVQGFRFSPAVPADEIARMLREGARLDLSAPLAQDARETILLVDDESSILSALRRTLRREGYEILVAGSAEEGLSVLAKHPVQVIVSDQRMPGMSGTEFLSRVKVLYPRTVRMVLSGYSEISAVTDAINRGAIYRFLSKPWDDEQLKDEVRGALREWRELYGRRPA</sequence>
<dbReference type="SMART" id="SM00091">
    <property type="entry name" value="PAS"/>
    <property type="match status" value="1"/>
</dbReference>
<dbReference type="PANTHER" id="PTHR44757:SF2">
    <property type="entry name" value="BIOFILM ARCHITECTURE MAINTENANCE PROTEIN MBAA"/>
    <property type="match status" value="1"/>
</dbReference>
<feature type="modified residue" description="4-aspartylphosphate" evidence="1">
    <location>
        <position position="629"/>
    </location>
</feature>
<dbReference type="InterPro" id="IPR000700">
    <property type="entry name" value="PAS-assoc_C"/>
</dbReference>
<dbReference type="InterPro" id="IPR001633">
    <property type="entry name" value="EAL_dom"/>
</dbReference>
<dbReference type="CDD" id="cd17569">
    <property type="entry name" value="REC_HupR-like"/>
    <property type="match status" value="1"/>
</dbReference>
<dbReference type="CDD" id="cd01948">
    <property type="entry name" value="EAL"/>
    <property type="match status" value="1"/>
</dbReference>
<evidence type="ECO:0000256" key="1">
    <source>
        <dbReference type="PROSITE-ProRule" id="PRU00169"/>
    </source>
</evidence>
<accession>A0A1N6ZRL8</accession>
<dbReference type="OrthoDB" id="9813903at2"/>
<dbReference type="InterPro" id="IPR001789">
    <property type="entry name" value="Sig_transdc_resp-reg_receiver"/>
</dbReference>
<dbReference type="Gene3D" id="3.20.20.450">
    <property type="entry name" value="EAL domain"/>
    <property type="match status" value="1"/>
</dbReference>
<dbReference type="Gene3D" id="3.40.50.2300">
    <property type="match status" value="1"/>
</dbReference>
<keyword evidence="1" id="KW-0597">Phosphoprotein</keyword>
<dbReference type="PROSITE" id="PS50113">
    <property type="entry name" value="PAC"/>
    <property type="match status" value="1"/>
</dbReference>
<feature type="domain" description="EAL" evidence="5">
    <location>
        <begin position="311"/>
        <end position="565"/>
    </location>
</feature>
<dbReference type="CDD" id="cd01949">
    <property type="entry name" value="GGDEF"/>
    <property type="match status" value="1"/>
</dbReference>
<feature type="domain" description="GGDEF" evidence="6">
    <location>
        <begin position="167"/>
        <end position="302"/>
    </location>
</feature>
<evidence type="ECO:0000259" key="4">
    <source>
        <dbReference type="PROSITE" id="PS50113"/>
    </source>
</evidence>
<evidence type="ECO:0000313" key="7">
    <source>
        <dbReference type="EMBL" id="SIR29510.1"/>
    </source>
</evidence>
<dbReference type="PROSITE" id="PS50112">
    <property type="entry name" value="PAS"/>
    <property type="match status" value="1"/>
</dbReference>
<feature type="domain" description="PAC" evidence="4">
    <location>
        <begin position="83"/>
        <end position="135"/>
    </location>
</feature>
<dbReference type="InterPro" id="IPR043128">
    <property type="entry name" value="Rev_trsase/Diguanyl_cyclase"/>
</dbReference>
<dbReference type="NCBIfam" id="TIGR00254">
    <property type="entry name" value="GGDEF"/>
    <property type="match status" value="1"/>
</dbReference>
<gene>
    <name evidence="7" type="ORF">SAMN05421829_112117</name>
</gene>
<dbReference type="PROSITE" id="PS50110">
    <property type="entry name" value="RESPONSE_REGULATORY"/>
    <property type="match status" value="1"/>
</dbReference>
<evidence type="ECO:0000259" key="3">
    <source>
        <dbReference type="PROSITE" id="PS50112"/>
    </source>
</evidence>
<dbReference type="STRING" id="34027.SAMN05421829_112117"/>
<dbReference type="SUPFAM" id="SSF55073">
    <property type="entry name" value="Nucleotide cyclase"/>
    <property type="match status" value="1"/>
</dbReference>
<dbReference type="InterPro" id="IPR011006">
    <property type="entry name" value="CheY-like_superfamily"/>
</dbReference>
<dbReference type="SUPFAM" id="SSF55785">
    <property type="entry name" value="PYP-like sensor domain (PAS domain)"/>
    <property type="match status" value="1"/>
</dbReference>
<dbReference type="Pfam" id="PF13426">
    <property type="entry name" value="PAS_9"/>
    <property type="match status" value="1"/>
</dbReference>
<dbReference type="InterPro" id="IPR000160">
    <property type="entry name" value="GGDEF_dom"/>
</dbReference>
<protein>
    <submittedName>
        <fullName evidence="7">PAS domain S-box-containing protein/diguanylate cyclase (GGDEF) domain-containing protein</fullName>
    </submittedName>
</protein>
<proteinExistence type="predicted"/>
<dbReference type="InterPro" id="IPR001610">
    <property type="entry name" value="PAC"/>
</dbReference>
<dbReference type="CDD" id="cd00130">
    <property type="entry name" value="PAS"/>
    <property type="match status" value="1"/>
</dbReference>
<feature type="domain" description="PAS" evidence="3">
    <location>
        <begin position="10"/>
        <end position="55"/>
    </location>
</feature>
<dbReference type="Pfam" id="PF00990">
    <property type="entry name" value="GGDEF"/>
    <property type="match status" value="1"/>
</dbReference>